<dbReference type="InterPro" id="IPR000792">
    <property type="entry name" value="Tscrpt_reg_LuxR_C"/>
</dbReference>
<proteinExistence type="predicted"/>
<reference evidence="6 7" key="1">
    <citation type="submission" date="2019-04" db="EMBL/GenBank/DDBJ databases">
        <title>Microbes associate with the intestines of laboratory mice.</title>
        <authorList>
            <person name="Navarre W."/>
            <person name="Wong E."/>
            <person name="Huang K.C."/>
            <person name="Tropini C."/>
            <person name="Ng K."/>
            <person name="Yu B."/>
        </authorList>
    </citation>
    <scope>NUCLEOTIDE SEQUENCE [LARGE SCALE GENOMIC DNA]</scope>
    <source>
        <strain evidence="6 7">NM80_B27</strain>
    </source>
</reference>
<evidence type="ECO:0000259" key="5">
    <source>
        <dbReference type="PROSITE" id="PS50043"/>
    </source>
</evidence>
<keyword evidence="3" id="KW-0804">Transcription</keyword>
<feature type="transmembrane region" description="Helical" evidence="4">
    <location>
        <begin position="226"/>
        <end position="250"/>
    </location>
</feature>
<evidence type="ECO:0000256" key="2">
    <source>
        <dbReference type="ARBA" id="ARBA00023125"/>
    </source>
</evidence>
<feature type="transmembrane region" description="Helical" evidence="4">
    <location>
        <begin position="291"/>
        <end position="309"/>
    </location>
</feature>
<protein>
    <submittedName>
        <fullName evidence="6">Helix-turn-helix transcriptional regulator</fullName>
    </submittedName>
</protein>
<dbReference type="SMART" id="SM00421">
    <property type="entry name" value="HTH_LUXR"/>
    <property type="match status" value="1"/>
</dbReference>
<name>A0A4S4FWK8_9ACTN</name>
<dbReference type="GO" id="GO:0006355">
    <property type="term" value="P:regulation of DNA-templated transcription"/>
    <property type="evidence" value="ECO:0007669"/>
    <property type="project" value="InterPro"/>
</dbReference>
<dbReference type="Gene3D" id="1.10.10.10">
    <property type="entry name" value="Winged helix-like DNA-binding domain superfamily/Winged helix DNA-binding domain"/>
    <property type="match status" value="1"/>
</dbReference>
<dbReference type="EMBL" id="SSTJ01000024">
    <property type="protein sequence ID" value="THG34768.1"/>
    <property type="molecule type" value="Genomic_DNA"/>
</dbReference>
<dbReference type="PANTHER" id="PTHR44688:SF16">
    <property type="entry name" value="DNA-BINDING TRANSCRIPTIONAL ACTIVATOR DEVR_DOSR"/>
    <property type="match status" value="1"/>
</dbReference>
<feature type="domain" description="HTH luxR-type" evidence="5">
    <location>
        <begin position="453"/>
        <end position="518"/>
    </location>
</feature>
<feature type="transmembrane region" description="Helical" evidence="4">
    <location>
        <begin position="352"/>
        <end position="376"/>
    </location>
</feature>
<keyword evidence="2" id="KW-0238">DNA-binding</keyword>
<feature type="transmembrane region" description="Helical" evidence="4">
    <location>
        <begin position="53"/>
        <end position="72"/>
    </location>
</feature>
<dbReference type="InterPro" id="IPR016032">
    <property type="entry name" value="Sig_transdc_resp-reg_C-effctor"/>
</dbReference>
<gene>
    <name evidence="6" type="ORF">E5986_11380</name>
</gene>
<evidence type="ECO:0000256" key="3">
    <source>
        <dbReference type="ARBA" id="ARBA00023163"/>
    </source>
</evidence>
<keyword evidence="4" id="KW-0812">Transmembrane</keyword>
<dbReference type="Proteomes" id="UP000308978">
    <property type="component" value="Unassembled WGS sequence"/>
</dbReference>
<feature type="transmembrane region" description="Helical" evidence="4">
    <location>
        <begin position="150"/>
        <end position="171"/>
    </location>
</feature>
<evidence type="ECO:0000313" key="6">
    <source>
        <dbReference type="EMBL" id="THG34768.1"/>
    </source>
</evidence>
<dbReference type="PROSITE" id="PS50043">
    <property type="entry name" value="HTH_LUXR_2"/>
    <property type="match status" value="1"/>
</dbReference>
<dbReference type="InterPro" id="IPR036259">
    <property type="entry name" value="MFS_trans_sf"/>
</dbReference>
<dbReference type="SUPFAM" id="SSF46894">
    <property type="entry name" value="C-terminal effector domain of the bipartite response regulators"/>
    <property type="match status" value="1"/>
</dbReference>
<accession>A0A4S4FWK8</accession>
<dbReference type="RefSeq" id="WP_136436081.1">
    <property type="nucleotide sequence ID" value="NZ_SSTJ01000024.1"/>
</dbReference>
<dbReference type="GO" id="GO:0003677">
    <property type="term" value="F:DNA binding"/>
    <property type="evidence" value="ECO:0007669"/>
    <property type="project" value="UniProtKB-KW"/>
</dbReference>
<feature type="transmembrane region" description="Helical" evidence="4">
    <location>
        <begin position="12"/>
        <end position="33"/>
    </location>
</feature>
<dbReference type="InterPro" id="IPR036388">
    <property type="entry name" value="WH-like_DNA-bd_sf"/>
</dbReference>
<feature type="transmembrane region" description="Helical" evidence="4">
    <location>
        <begin position="315"/>
        <end position="340"/>
    </location>
</feature>
<feature type="transmembrane region" description="Helical" evidence="4">
    <location>
        <begin position="84"/>
        <end position="107"/>
    </location>
</feature>
<organism evidence="6 7">
    <name type="scientific">Adlercreutzia caecimuris</name>
    <dbReference type="NCBI Taxonomy" id="671266"/>
    <lineage>
        <taxon>Bacteria</taxon>
        <taxon>Bacillati</taxon>
        <taxon>Actinomycetota</taxon>
        <taxon>Coriobacteriia</taxon>
        <taxon>Eggerthellales</taxon>
        <taxon>Eggerthellaceae</taxon>
        <taxon>Adlercreutzia</taxon>
    </lineage>
</organism>
<comment type="caution">
    <text evidence="6">The sequence shown here is derived from an EMBL/GenBank/DDBJ whole genome shotgun (WGS) entry which is preliminary data.</text>
</comment>
<feature type="transmembrane region" description="Helical" evidence="4">
    <location>
        <begin position="183"/>
        <end position="205"/>
    </location>
</feature>
<feature type="transmembrane region" description="Helical" evidence="4">
    <location>
        <begin position="382"/>
        <end position="400"/>
    </location>
</feature>
<sequence length="521" mass="54410">MTATRTFLAKLVKAWPALPYLSLGAWLASVYIASSGTAWLSDTEMNGGNLSTLHISTLLGAGAVMLVATFAAPVAKQWMERPAVSLAAGIASAAGSAMVILVGPYYLNGLLPAEIILLLFIGGSVLFGAGLGVIALRCAQLYGRLAPRQVVLYVAFSQLIVAVSFFVVVGAPSWAPVAGGPSLAGIAAFVGLPVVAGVLASLSRYADRPPTAGGKGTSRSALPRSFWKLLAVVFVFSCIVSSVYASVVAVSPIGTTLDGSRLVMVARMLLAAALACVAVGTEGDKLNFGKAYSIVMVASVALVACLPLVSVLHTVLAQVVSLASVVFELFLWCTLAFIVYQRRISAVIVFGYGYGAYLLGSGLGWLFGVQALGSLFGAIGESFAYMIMALVVLACAFIIFSEREFDRLFAPAEEGAPSLGDLLRQDLAAGDETDGSAEGEPVRKGRFGVAIDQLATAYQLSPRETDVLRCLAMGYNSSTTASKLSISWNTVRTHTRNIYGKLGVHSHQELIALVDEATAGE</sequence>
<dbReference type="CDD" id="cd06170">
    <property type="entry name" value="LuxR_C_like"/>
    <property type="match status" value="1"/>
</dbReference>
<dbReference type="PRINTS" id="PR00038">
    <property type="entry name" value="HTHLUXR"/>
</dbReference>
<dbReference type="PANTHER" id="PTHR44688">
    <property type="entry name" value="DNA-BINDING TRANSCRIPTIONAL ACTIVATOR DEVR_DOSR"/>
    <property type="match status" value="1"/>
</dbReference>
<keyword evidence="4" id="KW-1133">Transmembrane helix</keyword>
<dbReference type="SUPFAM" id="SSF103473">
    <property type="entry name" value="MFS general substrate transporter"/>
    <property type="match status" value="1"/>
</dbReference>
<evidence type="ECO:0000256" key="1">
    <source>
        <dbReference type="ARBA" id="ARBA00023015"/>
    </source>
</evidence>
<feature type="transmembrane region" description="Helical" evidence="4">
    <location>
        <begin position="113"/>
        <end position="138"/>
    </location>
</feature>
<keyword evidence="4" id="KW-0472">Membrane</keyword>
<dbReference type="AlphaFoldDB" id="A0A4S4FWK8"/>
<keyword evidence="1" id="KW-0805">Transcription regulation</keyword>
<feature type="transmembrane region" description="Helical" evidence="4">
    <location>
        <begin position="262"/>
        <end position="279"/>
    </location>
</feature>
<evidence type="ECO:0000256" key="4">
    <source>
        <dbReference type="SAM" id="Phobius"/>
    </source>
</evidence>
<evidence type="ECO:0000313" key="7">
    <source>
        <dbReference type="Proteomes" id="UP000308978"/>
    </source>
</evidence>
<dbReference type="Pfam" id="PF00196">
    <property type="entry name" value="GerE"/>
    <property type="match status" value="1"/>
</dbReference>